<evidence type="ECO:0000313" key="1">
    <source>
        <dbReference type="EMBL" id="KAJ5724471.1"/>
    </source>
</evidence>
<proteinExistence type="predicted"/>
<dbReference type="EMBL" id="JAQJAN010000008">
    <property type="protein sequence ID" value="KAJ5724471.1"/>
    <property type="molecule type" value="Genomic_DNA"/>
</dbReference>
<accession>A0AAD6MVG0</accession>
<reference evidence="1" key="1">
    <citation type="journal article" date="2023" name="IMA Fungus">
        <title>Comparative genomic study of the Penicillium genus elucidates a diverse pangenome and 15 lateral gene transfer events.</title>
        <authorList>
            <person name="Petersen C."/>
            <person name="Sorensen T."/>
            <person name="Nielsen M.R."/>
            <person name="Sondergaard T.E."/>
            <person name="Sorensen J.L."/>
            <person name="Fitzpatrick D.A."/>
            <person name="Frisvad J.C."/>
            <person name="Nielsen K.L."/>
        </authorList>
    </citation>
    <scope>NUCLEOTIDE SEQUENCE</scope>
    <source>
        <strain evidence="1">IBT 17514</strain>
    </source>
</reference>
<protein>
    <submittedName>
        <fullName evidence="1">Uncharacterized protein</fullName>
    </submittedName>
</protein>
<organism evidence="1 2">
    <name type="scientific">Penicillium malachiteum</name>
    <dbReference type="NCBI Taxonomy" id="1324776"/>
    <lineage>
        <taxon>Eukaryota</taxon>
        <taxon>Fungi</taxon>
        <taxon>Dikarya</taxon>
        <taxon>Ascomycota</taxon>
        <taxon>Pezizomycotina</taxon>
        <taxon>Eurotiomycetes</taxon>
        <taxon>Eurotiomycetidae</taxon>
        <taxon>Eurotiales</taxon>
        <taxon>Aspergillaceae</taxon>
        <taxon>Penicillium</taxon>
    </lineage>
</organism>
<dbReference type="Proteomes" id="UP001215712">
    <property type="component" value="Unassembled WGS sequence"/>
</dbReference>
<name>A0AAD6MVG0_9EURO</name>
<evidence type="ECO:0000313" key="2">
    <source>
        <dbReference type="Proteomes" id="UP001215712"/>
    </source>
</evidence>
<gene>
    <name evidence="1" type="ORF">N7493_006199</name>
</gene>
<dbReference type="AlphaFoldDB" id="A0AAD6MVG0"/>
<sequence length="219" mass="24262">MAALAFQCLCVASASRAWERIESMVDVSLDVIIVASAQTIQFSRQSQKCQLHSQSSAAEAHNFFIDIYGRLVTFLERAVTTYATNSPPHSSITSTLQTTQRNLTYALDDQGLGSGVRDFDTHRHLREQQSPGPGVCPPSKMTLGQYELDEQQSQYLALDVICRALRNLVVVLQEMGGRENAEITKVDSRLLTILVQVRRLLQNASATLSVLESQVLYSV</sequence>
<comment type="caution">
    <text evidence="1">The sequence shown here is derived from an EMBL/GenBank/DDBJ whole genome shotgun (WGS) entry which is preliminary data.</text>
</comment>
<reference evidence="1" key="2">
    <citation type="submission" date="2023-01" db="EMBL/GenBank/DDBJ databases">
        <authorList>
            <person name="Petersen C."/>
        </authorList>
    </citation>
    <scope>NUCLEOTIDE SEQUENCE</scope>
    <source>
        <strain evidence="1">IBT 17514</strain>
    </source>
</reference>
<keyword evidence="2" id="KW-1185">Reference proteome</keyword>